<dbReference type="Proteomes" id="UP000199428">
    <property type="component" value="Unassembled WGS sequence"/>
</dbReference>
<evidence type="ECO:0000256" key="2">
    <source>
        <dbReference type="ARBA" id="ARBA00022448"/>
    </source>
</evidence>
<dbReference type="GO" id="GO:0005524">
    <property type="term" value="F:ATP binding"/>
    <property type="evidence" value="ECO:0007669"/>
    <property type="project" value="UniProtKB-KW"/>
</dbReference>
<name>A0A1G5S0J1_PSEXY</name>
<protein>
    <submittedName>
        <fullName evidence="6">ABC-2 type transport system ATP-binding protein</fullName>
    </submittedName>
</protein>
<keyword evidence="3" id="KW-0547">Nucleotide-binding</keyword>
<dbReference type="SMART" id="SM00382">
    <property type="entry name" value="AAA"/>
    <property type="match status" value="1"/>
</dbReference>
<keyword evidence="4 6" id="KW-0067">ATP-binding</keyword>
<dbReference type="InterPro" id="IPR017871">
    <property type="entry name" value="ABC_transporter-like_CS"/>
</dbReference>
<dbReference type="PROSITE" id="PS50893">
    <property type="entry name" value="ABC_TRANSPORTER_2"/>
    <property type="match status" value="1"/>
</dbReference>
<comment type="similarity">
    <text evidence="1">Belongs to the ABC transporter superfamily.</text>
</comment>
<evidence type="ECO:0000256" key="4">
    <source>
        <dbReference type="ARBA" id="ARBA00022840"/>
    </source>
</evidence>
<organism evidence="6 7">
    <name type="scientific">Pseudobutyrivibrio xylanivorans</name>
    <dbReference type="NCBI Taxonomy" id="185007"/>
    <lineage>
        <taxon>Bacteria</taxon>
        <taxon>Bacillati</taxon>
        <taxon>Bacillota</taxon>
        <taxon>Clostridia</taxon>
        <taxon>Lachnospirales</taxon>
        <taxon>Lachnospiraceae</taxon>
        <taxon>Pseudobutyrivibrio</taxon>
    </lineage>
</organism>
<dbReference type="Pfam" id="PF00005">
    <property type="entry name" value="ABC_tran"/>
    <property type="match status" value="1"/>
</dbReference>
<dbReference type="InterPro" id="IPR003593">
    <property type="entry name" value="AAA+_ATPase"/>
</dbReference>
<dbReference type="InterPro" id="IPR003439">
    <property type="entry name" value="ABC_transporter-like_ATP-bd"/>
</dbReference>
<dbReference type="EMBL" id="FMWK01000010">
    <property type="protein sequence ID" value="SCZ79776.1"/>
    <property type="molecule type" value="Genomic_DNA"/>
</dbReference>
<dbReference type="AlphaFoldDB" id="A0A1G5S0J1"/>
<proteinExistence type="inferred from homology"/>
<evidence type="ECO:0000256" key="1">
    <source>
        <dbReference type="ARBA" id="ARBA00005417"/>
    </source>
</evidence>
<dbReference type="PANTHER" id="PTHR42711:SF5">
    <property type="entry name" value="ABC TRANSPORTER ATP-BINDING PROTEIN NATA"/>
    <property type="match status" value="1"/>
</dbReference>
<accession>A0A1G5S0J1</accession>
<sequence>MIEIKGVTKNYGKKQVLKGVTFDVAPGEIVGILGANGSGKSTLLSILAGLQRSNGGYFAIDGKDLLGDSKLRNKKVAYVPQENPLIEELNAWDNLRMWYDAKTLKAELKNGMLKLLGIDEFLKVPVSKMSGGMKKRLTIGCAMNGGPELMLLDEPTAALDMVCRNEIYDYFESFRSTGGSMIISTHELQEIELCNKCYILKDGVLHPYTYDGDLQHLIGILE</sequence>
<dbReference type="PANTHER" id="PTHR42711">
    <property type="entry name" value="ABC TRANSPORTER ATP-BINDING PROTEIN"/>
    <property type="match status" value="1"/>
</dbReference>
<evidence type="ECO:0000256" key="3">
    <source>
        <dbReference type="ARBA" id="ARBA00022741"/>
    </source>
</evidence>
<evidence type="ECO:0000313" key="7">
    <source>
        <dbReference type="Proteomes" id="UP000199428"/>
    </source>
</evidence>
<dbReference type="Gene3D" id="3.40.50.300">
    <property type="entry name" value="P-loop containing nucleotide triphosphate hydrolases"/>
    <property type="match status" value="1"/>
</dbReference>
<dbReference type="CDD" id="cd03230">
    <property type="entry name" value="ABC_DR_subfamily_A"/>
    <property type="match status" value="1"/>
</dbReference>
<keyword evidence="2" id="KW-0813">Transport</keyword>
<dbReference type="RefSeq" id="WP_036952255.1">
    <property type="nucleotide sequence ID" value="NZ_FMWK01000010.1"/>
</dbReference>
<dbReference type="PROSITE" id="PS00211">
    <property type="entry name" value="ABC_TRANSPORTER_1"/>
    <property type="match status" value="1"/>
</dbReference>
<feature type="domain" description="ABC transporter" evidence="5">
    <location>
        <begin position="2"/>
        <end position="221"/>
    </location>
</feature>
<dbReference type="GO" id="GO:0016887">
    <property type="term" value="F:ATP hydrolysis activity"/>
    <property type="evidence" value="ECO:0007669"/>
    <property type="project" value="InterPro"/>
</dbReference>
<reference evidence="6 7" key="1">
    <citation type="submission" date="2016-10" db="EMBL/GenBank/DDBJ databases">
        <authorList>
            <person name="de Groot N.N."/>
        </authorList>
    </citation>
    <scope>NUCLEOTIDE SEQUENCE [LARGE SCALE GENOMIC DNA]</scope>
    <source>
        <strain evidence="6 7">DSM 10317</strain>
    </source>
</reference>
<evidence type="ECO:0000313" key="6">
    <source>
        <dbReference type="EMBL" id="SCZ79776.1"/>
    </source>
</evidence>
<dbReference type="InterPro" id="IPR027417">
    <property type="entry name" value="P-loop_NTPase"/>
</dbReference>
<dbReference type="InterPro" id="IPR050763">
    <property type="entry name" value="ABC_transporter_ATP-binding"/>
</dbReference>
<dbReference type="SUPFAM" id="SSF52540">
    <property type="entry name" value="P-loop containing nucleoside triphosphate hydrolases"/>
    <property type="match status" value="1"/>
</dbReference>
<gene>
    <name evidence="6" type="ORF">SAMN02910350_01964</name>
</gene>
<evidence type="ECO:0000259" key="5">
    <source>
        <dbReference type="PROSITE" id="PS50893"/>
    </source>
</evidence>